<gene>
    <name evidence="8" type="ORF">BJX66DRAFT_341133</name>
</gene>
<dbReference type="InterPro" id="IPR049326">
    <property type="entry name" value="Rhodopsin_dom_fungi"/>
</dbReference>
<feature type="transmembrane region" description="Helical" evidence="6">
    <location>
        <begin position="271"/>
        <end position="289"/>
    </location>
</feature>
<comment type="subcellular location">
    <subcellularLocation>
        <location evidence="1">Membrane</location>
        <topology evidence="1">Multi-pass membrane protein</topology>
    </subcellularLocation>
</comment>
<dbReference type="PANTHER" id="PTHR33048:SF47">
    <property type="entry name" value="INTEGRAL MEMBRANE PROTEIN-RELATED"/>
    <property type="match status" value="1"/>
</dbReference>
<dbReference type="Proteomes" id="UP001610563">
    <property type="component" value="Unassembled WGS sequence"/>
</dbReference>
<comment type="similarity">
    <text evidence="5">Belongs to the SAT4 family.</text>
</comment>
<feature type="transmembrane region" description="Helical" evidence="6">
    <location>
        <begin position="116"/>
        <end position="136"/>
    </location>
</feature>
<organism evidence="8 9">
    <name type="scientific">Aspergillus keveii</name>
    <dbReference type="NCBI Taxonomy" id="714993"/>
    <lineage>
        <taxon>Eukaryota</taxon>
        <taxon>Fungi</taxon>
        <taxon>Dikarya</taxon>
        <taxon>Ascomycota</taxon>
        <taxon>Pezizomycotina</taxon>
        <taxon>Eurotiomycetes</taxon>
        <taxon>Eurotiomycetidae</taxon>
        <taxon>Eurotiales</taxon>
        <taxon>Aspergillaceae</taxon>
        <taxon>Aspergillus</taxon>
        <taxon>Aspergillus subgen. Nidulantes</taxon>
    </lineage>
</organism>
<feature type="domain" description="Rhodopsin" evidence="7">
    <location>
        <begin position="50"/>
        <end position="294"/>
    </location>
</feature>
<comment type="caution">
    <text evidence="8">The sequence shown here is derived from an EMBL/GenBank/DDBJ whole genome shotgun (WGS) entry which is preliminary data.</text>
</comment>
<evidence type="ECO:0000256" key="4">
    <source>
        <dbReference type="ARBA" id="ARBA00023136"/>
    </source>
</evidence>
<evidence type="ECO:0000313" key="9">
    <source>
        <dbReference type="Proteomes" id="UP001610563"/>
    </source>
</evidence>
<evidence type="ECO:0000256" key="2">
    <source>
        <dbReference type="ARBA" id="ARBA00022692"/>
    </source>
</evidence>
<evidence type="ECO:0000256" key="3">
    <source>
        <dbReference type="ARBA" id="ARBA00022989"/>
    </source>
</evidence>
<feature type="transmembrane region" description="Helical" evidence="6">
    <location>
        <begin position="148"/>
        <end position="168"/>
    </location>
</feature>
<dbReference type="PANTHER" id="PTHR33048">
    <property type="entry name" value="PTH11-LIKE INTEGRAL MEMBRANE PROTEIN (AFU_ORTHOLOGUE AFUA_5G11245)"/>
    <property type="match status" value="1"/>
</dbReference>
<name>A0ABR4FW75_9EURO</name>
<dbReference type="InterPro" id="IPR052337">
    <property type="entry name" value="SAT4-like"/>
</dbReference>
<keyword evidence="9" id="KW-1185">Reference proteome</keyword>
<proteinExistence type="inferred from homology"/>
<keyword evidence="2 6" id="KW-0812">Transmembrane</keyword>
<sequence>MHLPPVLHKVRIDSESSNDGTDYRESTYWSRTLSAVAFAGVILATIVFLLRLFCRTKTNWKLAIEDFFMGVGLVFSYGLSTCIIIAAYNGVGYQIWALPEQVRGRVALVFWLGQKFWSLAHGFTKLSIILLIHHLFGGVGRCRWRATMLAFIIFTIAWTISAVVGNAFQCLPPRYFWTRTRSSMDGHCRSSDEQRAFSFTIGSLSLAEDLALLVVPMTMVWRLQLARAKKIRVVILFGLGGLVCIISILRLIELIHFQTDNITGSGAMQCIWASLEINLGIICSSLVLMKPLYRECRVCFGKCTGRNKESSGAANANESMVDNP</sequence>
<dbReference type="EMBL" id="JBFTWV010000095">
    <property type="protein sequence ID" value="KAL2787490.1"/>
    <property type="molecule type" value="Genomic_DNA"/>
</dbReference>
<dbReference type="Pfam" id="PF20684">
    <property type="entry name" value="Fung_rhodopsin"/>
    <property type="match status" value="1"/>
</dbReference>
<evidence type="ECO:0000259" key="7">
    <source>
        <dbReference type="Pfam" id="PF20684"/>
    </source>
</evidence>
<keyword evidence="4 6" id="KW-0472">Membrane</keyword>
<reference evidence="8 9" key="1">
    <citation type="submission" date="2024-07" db="EMBL/GenBank/DDBJ databases">
        <title>Section-level genome sequencing and comparative genomics of Aspergillus sections Usti and Cavernicolus.</title>
        <authorList>
            <consortium name="Lawrence Berkeley National Laboratory"/>
            <person name="Nybo J.L."/>
            <person name="Vesth T.C."/>
            <person name="Theobald S."/>
            <person name="Frisvad J.C."/>
            <person name="Larsen T.O."/>
            <person name="Kjaerboelling I."/>
            <person name="Rothschild-Mancinelli K."/>
            <person name="Lyhne E.K."/>
            <person name="Kogle M.E."/>
            <person name="Barry K."/>
            <person name="Clum A."/>
            <person name="Na H."/>
            <person name="Ledsgaard L."/>
            <person name="Lin J."/>
            <person name="Lipzen A."/>
            <person name="Kuo A."/>
            <person name="Riley R."/>
            <person name="Mondo S."/>
            <person name="Labutti K."/>
            <person name="Haridas S."/>
            <person name="Pangalinan J."/>
            <person name="Salamov A.A."/>
            <person name="Simmons B.A."/>
            <person name="Magnuson J.K."/>
            <person name="Chen J."/>
            <person name="Drula E."/>
            <person name="Henrissat B."/>
            <person name="Wiebenga A."/>
            <person name="Lubbers R.J."/>
            <person name="Gomes A.C."/>
            <person name="Makela M.R."/>
            <person name="Stajich J."/>
            <person name="Grigoriev I.V."/>
            <person name="Mortensen U.H."/>
            <person name="De Vries R.P."/>
            <person name="Baker S.E."/>
            <person name="Andersen M.R."/>
        </authorList>
    </citation>
    <scope>NUCLEOTIDE SEQUENCE [LARGE SCALE GENOMIC DNA]</scope>
    <source>
        <strain evidence="8 9">CBS 209.92</strain>
    </source>
</reference>
<evidence type="ECO:0000256" key="5">
    <source>
        <dbReference type="ARBA" id="ARBA00038359"/>
    </source>
</evidence>
<evidence type="ECO:0000256" key="6">
    <source>
        <dbReference type="SAM" id="Phobius"/>
    </source>
</evidence>
<keyword evidence="3 6" id="KW-1133">Transmembrane helix</keyword>
<protein>
    <recommendedName>
        <fullName evidence="7">Rhodopsin domain-containing protein</fullName>
    </recommendedName>
</protein>
<feature type="transmembrane region" description="Helical" evidence="6">
    <location>
        <begin position="33"/>
        <end position="54"/>
    </location>
</feature>
<accession>A0ABR4FW75</accession>
<feature type="transmembrane region" description="Helical" evidence="6">
    <location>
        <begin position="233"/>
        <end position="251"/>
    </location>
</feature>
<feature type="transmembrane region" description="Helical" evidence="6">
    <location>
        <begin position="66"/>
        <end position="96"/>
    </location>
</feature>
<evidence type="ECO:0000256" key="1">
    <source>
        <dbReference type="ARBA" id="ARBA00004141"/>
    </source>
</evidence>
<evidence type="ECO:0000313" key="8">
    <source>
        <dbReference type="EMBL" id="KAL2787490.1"/>
    </source>
</evidence>
<feature type="transmembrane region" description="Helical" evidence="6">
    <location>
        <begin position="199"/>
        <end position="221"/>
    </location>
</feature>